<evidence type="ECO:0000313" key="3">
    <source>
        <dbReference type="Proteomes" id="UP001174909"/>
    </source>
</evidence>
<dbReference type="Proteomes" id="UP001174909">
    <property type="component" value="Unassembled WGS sequence"/>
</dbReference>
<name>A0AA35XCA3_GEOBA</name>
<feature type="compositionally biased region" description="Basic and acidic residues" evidence="1">
    <location>
        <begin position="14"/>
        <end position="25"/>
    </location>
</feature>
<keyword evidence="3" id="KW-1185">Reference proteome</keyword>
<accession>A0AA35XCA3</accession>
<evidence type="ECO:0000256" key="1">
    <source>
        <dbReference type="SAM" id="MobiDB-lite"/>
    </source>
</evidence>
<proteinExistence type="predicted"/>
<reference evidence="2" key="1">
    <citation type="submission" date="2023-03" db="EMBL/GenBank/DDBJ databases">
        <authorList>
            <person name="Steffen K."/>
            <person name="Cardenas P."/>
        </authorList>
    </citation>
    <scope>NUCLEOTIDE SEQUENCE</scope>
</reference>
<gene>
    <name evidence="2" type="ORF">GBAR_LOCUS25514</name>
</gene>
<feature type="region of interest" description="Disordered" evidence="1">
    <location>
        <begin position="14"/>
        <end position="34"/>
    </location>
</feature>
<dbReference type="EMBL" id="CASHTH010003539">
    <property type="protein sequence ID" value="CAI8046165.1"/>
    <property type="molecule type" value="Genomic_DNA"/>
</dbReference>
<organism evidence="2 3">
    <name type="scientific">Geodia barretti</name>
    <name type="common">Barrett's horny sponge</name>
    <dbReference type="NCBI Taxonomy" id="519541"/>
    <lineage>
        <taxon>Eukaryota</taxon>
        <taxon>Metazoa</taxon>
        <taxon>Porifera</taxon>
        <taxon>Demospongiae</taxon>
        <taxon>Heteroscleromorpha</taxon>
        <taxon>Tetractinellida</taxon>
        <taxon>Astrophorina</taxon>
        <taxon>Geodiidae</taxon>
        <taxon>Geodia</taxon>
    </lineage>
</organism>
<protein>
    <submittedName>
        <fullName evidence="2">Uncharacterized protein</fullName>
    </submittedName>
</protein>
<dbReference type="AlphaFoldDB" id="A0AA35XCA3"/>
<sequence length="34" mass="3962">MLMLVVVELSRTRDTRQPEEREPVAKTHVILARS</sequence>
<comment type="caution">
    <text evidence="2">The sequence shown here is derived from an EMBL/GenBank/DDBJ whole genome shotgun (WGS) entry which is preliminary data.</text>
</comment>
<evidence type="ECO:0000313" key="2">
    <source>
        <dbReference type="EMBL" id="CAI8046165.1"/>
    </source>
</evidence>